<keyword evidence="9" id="KW-1185">Reference proteome</keyword>
<dbReference type="InterPro" id="IPR002259">
    <property type="entry name" value="Eqnu_transpt"/>
</dbReference>
<keyword evidence="4 8" id="KW-0812">Transmembrane</keyword>
<dbReference type="PANTHER" id="PTHR10332">
    <property type="entry name" value="EQUILIBRATIVE NUCLEOSIDE TRANSPORTER"/>
    <property type="match status" value="1"/>
</dbReference>
<name>A0ABM1DVC4_PRICU</name>
<dbReference type="Pfam" id="PF01733">
    <property type="entry name" value="Nucleoside_tran"/>
    <property type="match status" value="1"/>
</dbReference>
<evidence type="ECO:0000313" key="9">
    <source>
        <dbReference type="Proteomes" id="UP000695022"/>
    </source>
</evidence>
<dbReference type="PIRSF" id="PIRSF016379">
    <property type="entry name" value="ENT"/>
    <property type="match status" value="1"/>
</dbReference>
<keyword evidence="5 8" id="KW-1133">Transmembrane helix</keyword>
<evidence type="ECO:0000256" key="6">
    <source>
        <dbReference type="ARBA" id="ARBA00023136"/>
    </source>
</evidence>
<dbReference type="NCBIfam" id="TIGR00939">
    <property type="entry name" value="2a57"/>
    <property type="match status" value="1"/>
</dbReference>
<feature type="transmembrane region" description="Helical" evidence="8">
    <location>
        <begin position="54"/>
        <end position="75"/>
    </location>
</feature>
<sequence>MKGVDKESGSVSEATSDVKELRGNMGSYNDDEEKVTDQLLDRTDSGTPPSDKYYMVYLMMTMLGLGQLLPWNFFITANEYFTYKLRNTSHNASIYEVDDKTYLQITFENWFSVTSMVTNVVFVFVTSSIMHTLCANVRMFGAMSTMVVLFILTVIFTQVDTDSWQVAFFVITVLTVGILSSACAVIQASLFGLAGFFPQKYTSGVMAGQAIAGMFASLASIITLLGTQDDPLQSGFNYFLAATFAILIAIVSYLAIPRTDFGHYYLQHPDERTSDHLIAAKQAKGSGIGVKKEKPPFIAIFKKVKMEALSVWMVFFVTLSLFPPLTSNVQSVNKDSGTRWTNQFFIPVYCFLMFNVGDLIGRVVAAFIQWPRRGSYLLPLLCILRVGFIPLFLLCNIQPRGTIPVIFNTDIYPVVFMLLFATTNGYLASLCMMYGPQQAPQQFVETGGAICATFLTFGLAVGSAFSILLVSFIISV</sequence>
<feature type="transmembrane region" description="Helical" evidence="8">
    <location>
        <begin position="168"/>
        <end position="193"/>
    </location>
</feature>
<evidence type="ECO:0000256" key="7">
    <source>
        <dbReference type="SAM" id="MobiDB-lite"/>
    </source>
</evidence>
<feature type="compositionally biased region" description="Basic and acidic residues" evidence="7">
    <location>
        <begin position="35"/>
        <end position="44"/>
    </location>
</feature>
<feature type="transmembrane region" description="Helical" evidence="8">
    <location>
        <begin position="308"/>
        <end position="326"/>
    </location>
</feature>
<evidence type="ECO:0000256" key="3">
    <source>
        <dbReference type="ARBA" id="ARBA00022448"/>
    </source>
</evidence>
<dbReference type="Proteomes" id="UP000695022">
    <property type="component" value="Unplaced"/>
</dbReference>
<feature type="transmembrane region" description="Helical" evidence="8">
    <location>
        <begin position="447"/>
        <end position="474"/>
    </location>
</feature>
<comment type="similarity">
    <text evidence="2">Belongs to the SLC29A/ENT transporter (TC 2.A.57) family.</text>
</comment>
<dbReference type="RefSeq" id="XP_014663896.1">
    <property type="nucleotide sequence ID" value="XM_014808410.1"/>
</dbReference>
<dbReference type="PRINTS" id="PR01130">
    <property type="entry name" value="DERENTRNSPRT"/>
</dbReference>
<dbReference type="InterPro" id="IPR036259">
    <property type="entry name" value="MFS_trans_sf"/>
</dbReference>
<feature type="transmembrane region" description="Helical" evidence="8">
    <location>
        <begin position="377"/>
        <end position="399"/>
    </location>
</feature>
<protein>
    <submittedName>
        <fullName evidence="10 11">Equilibrative nucleoside transporter 1-like isoform X1</fullName>
    </submittedName>
</protein>
<evidence type="ECO:0000256" key="5">
    <source>
        <dbReference type="ARBA" id="ARBA00022989"/>
    </source>
</evidence>
<evidence type="ECO:0000313" key="10">
    <source>
        <dbReference type="RefSeq" id="XP_014663895.1"/>
    </source>
</evidence>
<feature type="transmembrane region" description="Helical" evidence="8">
    <location>
        <begin position="238"/>
        <end position="256"/>
    </location>
</feature>
<evidence type="ECO:0000256" key="2">
    <source>
        <dbReference type="ARBA" id="ARBA00007965"/>
    </source>
</evidence>
<gene>
    <name evidence="10 11" type="primary">LOC106806467</name>
</gene>
<dbReference type="SUPFAM" id="SSF103473">
    <property type="entry name" value="MFS general substrate transporter"/>
    <property type="match status" value="1"/>
</dbReference>
<dbReference type="InterPro" id="IPR034764">
    <property type="entry name" value="ENT1/ENT2"/>
</dbReference>
<keyword evidence="3" id="KW-0813">Transport</keyword>
<feature type="transmembrane region" description="Helical" evidence="8">
    <location>
        <begin position="411"/>
        <end position="435"/>
    </location>
</feature>
<dbReference type="GeneID" id="106806467"/>
<feature type="region of interest" description="Disordered" evidence="7">
    <location>
        <begin position="1"/>
        <end position="46"/>
    </location>
</feature>
<dbReference type="PANTHER" id="PTHR10332:SF88">
    <property type="entry name" value="EQUILIBRATIVE NUCLEOSIDE TRANSPORTER 1, ISOFORM A"/>
    <property type="match status" value="1"/>
</dbReference>
<feature type="transmembrane region" description="Helical" evidence="8">
    <location>
        <begin position="110"/>
        <end position="130"/>
    </location>
</feature>
<evidence type="ECO:0000256" key="8">
    <source>
        <dbReference type="SAM" id="Phobius"/>
    </source>
</evidence>
<evidence type="ECO:0000313" key="11">
    <source>
        <dbReference type="RefSeq" id="XP_014663896.1"/>
    </source>
</evidence>
<dbReference type="Gene3D" id="1.20.1250.20">
    <property type="entry name" value="MFS general substrate transporter like domains"/>
    <property type="match status" value="1"/>
</dbReference>
<keyword evidence="6 8" id="KW-0472">Membrane</keyword>
<feature type="transmembrane region" description="Helical" evidence="8">
    <location>
        <begin position="205"/>
        <end position="226"/>
    </location>
</feature>
<dbReference type="RefSeq" id="XP_014663895.1">
    <property type="nucleotide sequence ID" value="XM_014808409.1"/>
</dbReference>
<feature type="transmembrane region" description="Helical" evidence="8">
    <location>
        <begin position="137"/>
        <end position="156"/>
    </location>
</feature>
<organism evidence="9 10">
    <name type="scientific">Priapulus caudatus</name>
    <name type="common">Priapulid worm</name>
    <dbReference type="NCBI Taxonomy" id="37621"/>
    <lineage>
        <taxon>Eukaryota</taxon>
        <taxon>Metazoa</taxon>
        <taxon>Ecdysozoa</taxon>
        <taxon>Scalidophora</taxon>
        <taxon>Priapulida</taxon>
        <taxon>Priapulimorpha</taxon>
        <taxon>Priapulimorphida</taxon>
        <taxon>Priapulidae</taxon>
        <taxon>Priapulus</taxon>
    </lineage>
</organism>
<feature type="transmembrane region" description="Helical" evidence="8">
    <location>
        <begin position="346"/>
        <end position="365"/>
    </location>
</feature>
<comment type="subcellular location">
    <subcellularLocation>
        <location evidence="1">Membrane</location>
        <topology evidence="1">Multi-pass membrane protein</topology>
    </subcellularLocation>
</comment>
<reference evidence="10 11" key="1">
    <citation type="submission" date="2025-05" db="UniProtKB">
        <authorList>
            <consortium name="RefSeq"/>
        </authorList>
    </citation>
    <scope>IDENTIFICATION</scope>
</reference>
<accession>A0ABM1DVC4</accession>
<evidence type="ECO:0000256" key="1">
    <source>
        <dbReference type="ARBA" id="ARBA00004141"/>
    </source>
</evidence>
<proteinExistence type="inferred from homology"/>
<evidence type="ECO:0000256" key="4">
    <source>
        <dbReference type="ARBA" id="ARBA00022692"/>
    </source>
</evidence>